<keyword evidence="9" id="KW-0012">Acyltransferase</keyword>
<dbReference type="EMBL" id="JAAXOO010000002">
    <property type="protein sequence ID" value="NKY32954.1"/>
    <property type="molecule type" value="Genomic_DNA"/>
</dbReference>
<dbReference type="PANTHER" id="PTHR31650">
    <property type="entry name" value="O-ACYLTRANSFERASE (WSD1-LIKE) FAMILY PROTEIN"/>
    <property type="match status" value="1"/>
</dbReference>
<dbReference type="InterPro" id="IPR009721">
    <property type="entry name" value="O-acyltransferase_WSD1_C"/>
</dbReference>
<dbReference type="GO" id="GO:0051701">
    <property type="term" value="P:biological process involved in interaction with host"/>
    <property type="evidence" value="ECO:0007669"/>
    <property type="project" value="TreeGrafter"/>
</dbReference>
<feature type="domain" description="O-acyltransferase WSD1-like N-terminal" evidence="11">
    <location>
        <begin position="1"/>
        <end position="265"/>
    </location>
</feature>
<reference evidence="13 14" key="1">
    <citation type="submission" date="2020-04" db="EMBL/GenBank/DDBJ databases">
        <title>MicrobeNet Type strains.</title>
        <authorList>
            <person name="Nicholson A.C."/>
        </authorList>
    </citation>
    <scope>NUCLEOTIDE SEQUENCE [LARGE SCALE GENOMIC DNA]</scope>
    <source>
        <strain evidence="13 14">DSM 45078</strain>
    </source>
</reference>
<evidence type="ECO:0000313" key="14">
    <source>
        <dbReference type="Proteomes" id="UP000565715"/>
    </source>
</evidence>
<dbReference type="SUPFAM" id="SSF52777">
    <property type="entry name" value="CoA-dependent acyltransferases"/>
    <property type="match status" value="1"/>
</dbReference>
<dbReference type="Gene3D" id="3.30.559.10">
    <property type="entry name" value="Chloramphenicol acetyltransferase-like domain"/>
    <property type="match status" value="1"/>
</dbReference>
<comment type="catalytic activity">
    <reaction evidence="10">
        <text>an acyl-CoA + a 1,2-diacyl-sn-glycerol = a triacyl-sn-glycerol + CoA</text>
        <dbReference type="Rhea" id="RHEA:10868"/>
        <dbReference type="ChEBI" id="CHEBI:17815"/>
        <dbReference type="ChEBI" id="CHEBI:57287"/>
        <dbReference type="ChEBI" id="CHEBI:58342"/>
        <dbReference type="ChEBI" id="CHEBI:64615"/>
        <dbReference type="EC" id="2.3.1.20"/>
    </reaction>
</comment>
<gene>
    <name evidence="13" type="ORF">HGA13_07685</name>
</gene>
<name>A0A846XGE1_9NOCA</name>
<evidence type="ECO:0000259" key="11">
    <source>
        <dbReference type="Pfam" id="PF03007"/>
    </source>
</evidence>
<keyword evidence="7" id="KW-0319">Glycerol metabolism</keyword>
<protein>
    <recommendedName>
        <fullName evidence="4">diacylglycerol O-acyltransferase</fullName>
        <ecNumber evidence="4">2.3.1.20</ecNumber>
    </recommendedName>
</protein>
<evidence type="ECO:0000259" key="12">
    <source>
        <dbReference type="Pfam" id="PF06974"/>
    </source>
</evidence>
<dbReference type="GO" id="GO:0019432">
    <property type="term" value="P:triglyceride biosynthetic process"/>
    <property type="evidence" value="ECO:0007669"/>
    <property type="project" value="UniProtKB-UniPathway"/>
</dbReference>
<evidence type="ECO:0000256" key="5">
    <source>
        <dbReference type="ARBA" id="ARBA00022516"/>
    </source>
</evidence>
<keyword evidence="5" id="KW-0444">Lipid biosynthesis</keyword>
<feature type="domain" description="O-acyltransferase WSD1 C-terminal" evidence="12">
    <location>
        <begin position="305"/>
        <end position="439"/>
    </location>
</feature>
<evidence type="ECO:0000256" key="2">
    <source>
        <dbReference type="ARBA" id="ARBA00005189"/>
    </source>
</evidence>
<evidence type="ECO:0000256" key="9">
    <source>
        <dbReference type="ARBA" id="ARBA00023315"/>
    </source>
</evidence>
<dbReference type="InterPro" id="IPR004255">
    <property type="entry name" value="O-acyltransferase_WSD1_N"/>
</dbReference>
<dbReference type="GO" id="GO:0004144">
    <property type="term" value="F:diacylglycerol O-acyltransferase activity"/>
    <property type="evidence" value="ECO:0007669"/>
    <property type="project" value="UniProtKB-EC"/>
</dbReference>
<evidence type="ECO:0000256" key="10">
    <source>
        <dbReference type="ARBA" id="ARBA00048109"/>
    </source>
</evidence>
<comment type="similarity">
    <text evidence="3">Belongs to the long-chain O-acyltransferase family.</text>
</comment>
<dbReference type="GO" id="GO:0071731">
    <property type="term" value="P:response to nitric oxide"/>
    <property type="evidence" value="ECO:0007669"/>
    <property type="project" value="TreeGrafter"/>
</dbReference>
<proteinExistence type="inferred from homology"/>
<evidence type="ECO:0000256" key="1">
    <source>
        <dbReference type="ARBA" id="ARBA00004771"/>
    </source>
</evidence>
<dbReference type="Pfam" id="PF03007">
    <property type="entry name" value="WS_DGAT_cat"/>
    <property type="match status" value="1"/>
</dbReference>
<comment type="pathway">
    <text evidence="2">Lipid metabolism.</text>
</comment>
<evidence type="ECO:0000313" key="13">
    <source>
        <dbReference type="EMBL" id="NKY32954.1"/>
    </source>
</evidence>
<dbReference type="GO" id="GO:0005886">
    <property type="term" value="C:plasma membrane"/>
    <property type="evidence" value="ECO:0007669"/>
    <property type="project" value="TreeGrafter"/>
</dbReference>
<evidence type="ECO:0000256" key="8">
    <source>
        <dbReference type="ARBA" id="ARBA00023098"/>
    </source>
</evidence>
<evidence type="ECO:0000256" key="6">
    <source>
        <dbReference type="ARBA" id="ARBA00022679"/>
    </source>
</evidence>
<dbReference type="PANTHER" id="PTHR31650:SF1">
    <property type="entry name" value="WAX ESTER SYNTHASE_DIACYLGLYCEROL ACYLTRANSFERASE 4-RELATED"/>
    <property type="match status" value="1"/>
</dbReference>
<comment type="pathway">
    <text evidence="1">Glycerolipid metabolism; triacylglycerol biosynthesis.</text>
</comment>
<organism evidence="13 14">
    <name type="scientific">Nocardia speluncae</name>
    <dbReference type="NCBI Taxonomy" id="419477"/>
    <lineage>
        <taxon>Bacteria</taxon>
        <taxon>Bacillati</taxon>
        <taxon>Actinomycetota</taxon>
        <taxon>Actinomycetes</taxon>
        <taxon>Mycobacteriales</taxon>
        <taxon>Nocardiaceae</taxon>
        <taxon>Nocardia</taxon>
    </lineage>
</organism>
<evidence type="ECO:0000256" key="7">
    <source>
        <dbReference type="ARBA" id="ARBA00022798"/>
    </source>
</evidence>
<dbReference type="GO" id="GO:0001666">
    <property type="term" value="P:response to hypoxia"/>
    <property type="evidence" value="ECO:0007669"/>
    <property type="project" value="TreeGrafter"/>
</dbReference>
<dbReference type="InterPro" id="IPR023213">
    <property type="entry name" value="CAT-like_dom_sf"/>
</dbReference>
<keyword evidence="6" id="KW-0808">Transferase</keyword>
<evidence type="ECO:0000256" key="4">
    <source>
        <dbReference type="ARBA" id="ARBA00013244"/>
    </source>
</evidence>
<evidence type="ECO:0000256" key="3">
    <source>
        <dbReference type="ARBA" id="ARBA00009587"/>
    </source>
</evidence>
<keyword evidence="8" id="KW-0443">Lipid metabolism</keyword>
<comment type="caution">
    <text evidence="13">The sequence shown here is derived from an EMBL/GenBank/DDBJ whole genome shotgun (WGS) entry which is preliminary data.</text>
</comment>
<accession>A0A846XGE1</accession>
<dbReference type="EC" id="2.3.1.20" evidence="4"/>
<dbReference type="UniPathway" id="UPA00282"/>
<dbReference type="Proteomes" id="UP000565715">
    <property type="component" value="Unassembled WGS sequence"/>
</dbReference>
<dbReference type="AlphaFoldDB" id="A0A846XGE1"/>
<dbReference type="Pfam" id="PF06974">
    <property type="entry name" value="WS_DGAT_C"/>
    <property type="match status" value="1"/>
</dbReference>
<sequence length="455" mass="49683">MTQSDLFTWSMEQDPMLRSTIVTVLLLDTEPDWAKLVRTIDRGTRVVPRFRHTLCPVPLSLAPPRWKPDEDFDLFWHIRRATLARPADIAAVLEFARTEAMTAFDPARPLWKFTLLTGMPGGKCAAVLTVHHSLTDGIGGIQIAGEILDFSREGTERDPIKVSNEPGMGTLADIVAWNWATGSSLLTGSLTRTPKLMRSLADPIGTVRGSATLATSILRLARPVTTTLSPVMTDRSLGRQLTVLQFPLKQLSDSALGVECTLNDAFLTALVLGLRQYHARYDAPVDRLRLTMPISLRTPDDPIGGNRITLARFAIPADTDNALKQMWQVHTLVERWRREPAIPLSNTVAAVFNRMPSGVLAEMLKHVDFVASDVPGSPIPLYLAGAEVEHVHAFGPTLGTAFNATLLSHLGTCHIGLTIDTAAVPDIADFVACIDSGFRKVLAIGSRSDDRVSPP</sequence>
<dbReference type="GO" id="GO:0006071">
    <property type="term" value="P:glycerol metabolic process"/>
    <property type="evidence" value="ECO:0007669"/>
    <property type="project" value="UniProtKB-KW"/>
</dbReference>
<dbReference type="InterPro" id="IPR045034">
    <property type="entry name" value="O-acyltransferase_WSD1-like"/>
</dbReference>
<keyword evidence="14" id="KW-1185">Reference proteome</keyword>